<keyword evidence="4" id="KW-1185">Reference proteome</keyword>
<dbReference type="CDD" id="cd14297">
    <property type="entry name" value="UBA2_spUBP14_like"/>
    <property type="match status" value="1"/>
</dbReference>
<evidence type="ECO:0000259" key="2">
    <source>
        <dbReference type="PROSITE" id="PS50030"/>
    </source>
</evidence>
<feature type="compositionally biased region" description="Polar residues" evidence="1">
    <location>
        <begin position="87"/>
        <end position="105"/>
    </location>
</feature>
<dbReference type="InterPro" id="IPR015940">
    <property type="entry name" value="UBA"/>
</dbReference>
<dbReference type="SMART" id="SM00165">
    <property type="entry name" value="UBA"/>
    <property type="match status" value="1"/>
</dbReference>
<feature type="compositionally biased region" description="Polar residues" evidence="1">
    <location>
        <begin position="440"/>
        <end position="449"/>
    </location>
</feature>
<reference evidence="3" key="2">
    <citation type="submission" date="2021-04" db="EMBL/GenBank/DDBJ databases">
        <authorList>
            <person name="Podell S."/>
        </authorList>
    </citation>
    <scope>NUCLEOTIDE SEQUENCE</scope>
    <source>
        <strain evidence="3">Hildebrandi</strain>
    </source>
</reference>
<feature type="region of interest" description="Disordered" evidence="1">
    <location>
        <begin position="133"/>
        <end position="164"/>
    </location>
</feature>
<dbReference type="Proteomes" id="UP000693970">
    <property type="component" value="Unassembled WGS sequence"/>
</dbReference>
<dbReference type="OrthoDB" id="205028at2759"/>
<evidence type="ECO:0000313" key="3">
    <source>
        <dbReference type="EMBL" id="KAG7356876.1"/>
    </source>
</evidence>
<dbReference type="AlphaFoldDB" id="A0A9K3PRM8"/>
<protein>
    <submittedName>
        <fullName evidence="3">Ubiquitin-associated UBA domain protein</fullName>
    </submittedName>
</protein>
<feature type="region of interest" description="Disordered" evidence="1">
    <location>
        <begin position="87"/>
        <end position="111"/>
    </location>
</feature>
<dbReference type="CDD" id="cd09212">
    <property type="entry name" value="PUB"/>
    <property type="match status" value="1"/>
</dbReference>
<proteinExistence type="predicted"/>
<gene>
    <name evidence="3" type="ORF">IV203_001563</name>
</gene>
<feature type="region of interest" description="Disordered" evidence="1">
    <location>
        <begin position="440"/>
        <end position="462"/>
    </location>
</feature>
<dbReference type="Pfam" id="PF22562">
    <property type="entry name" value="UBA_7"/>
    <property type="match status" value="1"/>
</dbReference>
<accession>A0A9K3PRM8</accession>
<organism evidence="3 4">
    <name type="scientific">Nitzschia inconspicua</name>
    <dbReference type="NCBI Taxonomy" id="303405"/>
    <lineage>
        <taxon>Eukaryota</taxon>
        <taxon>Sar</taxon>
        <taxon>Stramenopiles</taxon>
        <taxon>Ochrophyta</taxon>
        <taxon>Bacillariophyta</taxon>
        <taxon>Bacillariophyceae</taxon>
        <taxon>Bacillariophycidae</taxon>
        <taxon>Bacillariales</taxon>
        <taxon>Bacillariaceae</taxon>
        <taxon>Nitzschia</taxon>
    </lineage>
</organism>
<dbReference type="SMART" id="SM00726">
    <property type="entry name" value="UIM"/>
    <property type="match status" value="2"/>
</dbReference>
<feature type="domain" description="UBA" evidence="2">
    <location>
        <begin position="31"/>
        <end position="71"/>
    </location>
</feature>
<sequence>MWKRMTDRLSDAVANVSSAAASVTTSSGGNESDDARVAELSAMGFRPAEARHALRQTSGDMQRASEWLLEHGTPVGIQTNNSAVTTHNHSMSTTSQMDRQRSSASAPIGMSNEDDDIQRAIQASLFEQQRAEKTRMNAKSDPQRKKPVKSAASTRAGQAAVQRFESPSPANISTEIPIASHPNVQIPKRLSQHDKEDVILRCAARIAFHPSAVDTLLRSLKTIQANPTVMKYQSIDTTTSGFQRSLNKPGVMDFLKAMNFHPTLSNSQILKLAVLDPATFYLGISALEQVQNTSPDYANNKALIRFDKELEQALALADSDMKEALKRSEFMSQCPSESPTAGSQVTVELGSSQKISRKFDADDTLRDVVHWLGGHSSVIPHKLLETKEWHLIDRNHPDALPYDTLEESGILDRTLQYVGCWPSGRLAVVPTLPHKISLSNNAPPVTSSRGLGAGPVDHFKSV</sequence>
<dbReference type="EMBL" id="JAGRRH010000015">
    <property type="protein sequence ID" value="KAG7356876.1"/>
    <property type="molecule type" value="Genomic_DNA"/>
</dbReference>
<evidence type="ECO:0000313" key="4">
    <source>
        <dbReference type="Proteomes" id="UP000693970"/>
    </source>
</evidence>
<evidence type="ECO:0000256" key="1">
    <source>
        <dbReference type="SAM" id="MobiDB-lite"/>
    </source>
</evidence>
<name>A0A9K3PRM8_9STRA</name>
<dbReference type="InterPro" id="IPR003903">
    <property type="entry name" value="UIM_dom"/>
</dbReference>
<dbReference type="PROSITE" id="PS50030">
    <property type="entry name" value="UBA"/>
    <property type="match status" value="1"/>
</dbReference>
<comment type="caution">
    <text evidence="3">The sequence shown here is derived from an EMBL/GenBank/DDBJ whole genome shotgun (WGS) entry which is preliminary data.</text>
</comment>
<reference evidence="3" key="1">
    <citation type="journal article" date="2021" name="Sci. Rep.">
        <title>Diploid genomic architecture of Nitzschia inconspicua, an elite biomass production diatom.</title>
        <authorList>
            <person name="Oliver A."/>
            <person name="Podell S."/>
            <person name="Pinowska A."/>
            <person name="Traller J.C."/>
            <person name="Smith S.R."/>
            <person name="McClure R."/>
            <person name="Beliaev A."/>
            <person name="Bohutskyi P."/>
            <person name="Hill E.A."/>
            <person name="Rabines A."/>
            <person name="Zheng H."/>
            <person name="Allen L.Z."/>
            <person name="Kuo A."/>
            <person name="Grigoriev I.V."/>
            <person name="Allen A.E."/>
            <person name="Hazlebeck D."/>
            <person name="Allen E.E."/>
        </authorList>
    </citation>
    <scope>NUCLEOTIDE SEQUENCE</scope>
    <source>
        <strain evidence="3">Hildebrandi</strain>
    </source>
</reference>
<dbReference type="PROSITE" id="PS50330">
    <property type="entry name" value="UIM"/>
    <property type="match status" value="1"/>
</dbReference>